<feature type="compositionally biased region" description="Acidic residues" evidence="1">
    <location>
        <begin position="264"/>
        <end position="274"/>
    </location>
</feature>
<dbReference type="AlphaFoldDB" id="A0A7S2UGT6"/>
<protein>
    <submittedName>
        <fullName evidence="2">Uncharacterized protein</fullName>
    </submittedName>
</protein>
<evidence type="ECO:0000313" key="2">
    <source>
        <dbReference type="EMBL" id="CAD9819557.1"/>
    </source>
</evidence>
<dbReference type="EMBL" id="HBHQ01017012">
    <property type="protein sequence ID" value="CAD9819557.1"/>
    <property type="molecule type" value="Transcribed_RNA"/>
</dbReference>
<feature type="region of interest" description="Disordered" evidence="1">
    <location>
        <begin position="241"/>
        <end position="315"/>
    </location>
</feature>
<proteinExistence type="predicted"/>
<name>A0A7S2UGT6_9STRA</name>
<accession>A0A7S2UGT6</accession>
<feature type="compositionally biased region" description="Polar residues" evidence="1">
    <location>
        <begin position="298"/>
        <end position="315"/>
    </location>
</feature>
<gene>
    <name evidence="2" type="ORF">ASEP1449_LOCUS11390</name>
</gene>
<organism evidence="2">
    <name type="scientific">Attheya septentrionalis</name>
    <dbReference type="NCBI Taxonomy" id="420275"/>
    <lineage>
        <taxon>Eukaryota</taxon>
        <taxon>Sar</taxon>
        <taxon>Stramenopiles</taxon>
        <taxon>Ochrophyta</taxon>
        <taxon>Bacillariophyta</taxon>
        <taxon>Coscinodiscophyceae</taxon>
        <taxon>Chaetocerotophycidae</taxon>
        <taxon>Chaetocerotales</taxon>
        <taxon>Attheyaceae</taxon>
        <taxon>Attheya</taxon>
    </lineage>
</organism>
<sequence>MIMMATNSNTNVGRNGFRMAFILWLGVIMNGVIVESFTGLTGRPTTTTTHTFFQRSVSSRTVLLTPNYMGSSKWDNLIDEDEDEEVGLPGPRDMQYISVNVMRQNQNFVAMKEAGGVEITNDVYARNPDSFTWWFIGKMARISDVSVEDAVKRQWCMMEQHAANLRPLELYPQRGTLELWVAPGDSELDIAYNRPNIAFDQIMRVNQENDETTDEPKRLLGQIKAMFVGFQGEVYQAGEEGFRTERTSTGAPAKPELQSANADTDTDDDDDADDASQQREPTPEEMEQLVEQFKNEKGISSMNELFPNNENAEPS</sequence>
<evidence type="ECO:0000256" key="1">
    <source>
        <dbReference type="SAM" id="MobiDB-lite"/>
    </source>
</evidence>
<reference evidence="2" key="1">
    <citation type="submission" date="2021-01" db="EMBL/GenBank/DDBJ databases">
        <authorList>
            <person name="Corre E."/>
            <person name="Pelletier E."/>
            <person name="Niang G."/>
            <person name="Scheremetjew M."/>
            <person name="Finn R."/>
            <person name="Kale V."/>
            <person name="Holt S."/>
            <person name="Cochrane G."/>
            <person name="Meng A."/>
            <person name="Brown T."/>
            <person name="Cohen L."/>
        </authorList>
    </citation>
    <scope>NUCLEOTIDE SEQUENCE</scope>
    <source>
        <strain evidence="2">CCMP2084</strain>
    </source>
</reference>